<dbReference type="InterPro" id="IPR010994">
    <property type="entry name" value="RuvA_2-like"/>
</dbReference>
<dbReference type="InterPro" id="IPR001357">
    <property type="entry name" value="BRCT_dom"/>
</dbReference>
<dbReference type="Pfam" id="PF14520">
    <property type="entry name" value="HHH_5"/>
    <property type="match status" value="1"/>
</dbReference>
<dbReference type="PROSITE" id="PS01056">
    <property type="entry name" value="DNA_LIGASE_N2"/>
    <property type="match status" value="1"/>
</dbReference>
<keyword evidence="14" id="KW-0464">Manganese</keyword>
<evidence type="ECO:0000256" key="1">
    <source>
        <dbReference type="ARBA" id="ARBA00004067"/>
    </source>
</evidence>
<dbReference type="Gene3D" id="3.40.50.10190">
    <property type="entry name" value="BRCT domain"/>
    <property type="match status" value="1"/>
</dbReference>
<keyword evidence="10 14" id="KW-0520">NAD</keyword>
<evidence type="ECO:0000256" key="11">
    <source>
        <dbReference type="ARBA" id="ARBA00023204"/>
    </source>
</evidence>
<comment type="cofactor">
    <cofactor evidence="14">
        <name>Mg(2+)</name>
        <dbReference type="ChEBI" id="CHEBI:18420"/>
    </cofactor>
    <cofactor evidence="14">
        <name>Mn(2+)</name>
        <dbReference type="ChEBI" id="CHEBI:29035"/>
    </cofactor>
</comment>
<dbReference type="Gene3D" id="2.40.50.140">
    <property type="entry name" value="Nucleic acid-binding proteins"/>
    <property type="match status" value="1"/>
</dbReference>
<dbReference type="InterPro" id="IPR001679">
    <property type="entry name" value="DNA_ligase"/>
</dbReference>
<comment type="similarity">
    <text evidence="13 14">Belongs to the NAD-dependent DNA ligase family. LigA subfamily.</text>
</comment>
<feature type="binding site" evidence="14">
    <location>
        <position position="332"/>
    </location>
    <ligand>
        <name>NAD(+)</name>
        <dbReference type="ChEBI" id="CHEBI:57540"/>
    </ligand>
</feature>
<dbReference type="SMART" id="SM00292">
    <property type="entry name" value="BRCT"/>
    <property type="match status" value="1"/>
</dbReference>
<comment type="caution">
    <text evidence="14">Lacks conserved residue(s) required for the propagation of feature annotation.</text>
</comment>
<dbReference type="InterPro" id="IPR036420">
    <property type="entry name" value="BRCT_dom_sf"/>
</dbReference>
<dbReference type="GO" id="GO:0046872">
    <property type="term" value="F:metal ion binding"/>
    <property type="evidence" value="ECO:0007669"/>
    <property type="project" value="UniProtKB-KW"/>
</dbReference>
<dbReference type="PIRSF" id="PIRSF001604">
    <property type="entry name" value="LigA"/>
    <property type="match status" value="1"/>
</dbReference>
<feature type="binding site" evidence="14">
    <location>
        <position position="429"/>
    </location>
    <ligand>
        <name>Zn(2+)</name>
        <dbReference type="ChEBI" id="CHEBI:29105"/>
    </ligand>
</feature>
<dbReference type="STRING" id="1798182.GA0061081_10336"/>
<evidence type="ECO:0000256" key="14">
    <source>
        <dbReference type="HAMAP-Rule" id="MF_01588"/>
    </source>
</evidence>
<dbReference type="InterPro" id="IPR012340">
    <property type="entry name" value="NA-bd_OB-fold"/>
</dbReference>
<feature type="binding site" evidence="14">
    <location>
        <position position="450"/>
    </location>
    <ligand>
        <name>Zn(2+)</name>
        <dbReference type="ChEBI" id="CHEBI:29105"/>
    </ligand>
</feature>
<dbReference type="Pfam" id="PF12826">
    <property type="entry name" value="HHH_2"/>
    <property type="match status" value="1"/>
</dbReference>
<dbReference type="InterPro" id="IPR033136">
    <property type="entry name" value="DNA_ligase_CS"/>
</dbReference>
<dbReference type="CDD" id="cd17748">
    <property type="entry name" value="BRCT_DNA_ligase_like"/>
    <property type="match status" value="1"/>
</dbReference>
<dbReference type="Pfam" id="PF03119">
    <property type="entry name" value="DNA_ligase_ZBD"/>
    <property type="match status" value="1"/>
</dbReference>
<evidence type="ECO:0000256" key="3">
    <source>
        <dbReference type="ARBA" id="ARBA00013308"/>
    </source>
</evidence>
<dbReference type="SUPFAM" id="SSF50249">
    <property type="entry name" value="Nucleic acid-binding proteins"/>
    <property type="match status" value="1"/>
</dbReference>
<dbReference type="FunFam" id="1.10.150.20:FF:000007">
    <property type="entry name" value="DNA ligase"/>
    <property type="match status" value="1"/>
</dbReference>
<evidence type="ECO:0000256" key="15">
    <source>
        <dbReference type="RuleBase" id="RU000618"/>
    </source>
</evidence>
<dbReference type="HAMAP" id="MF_01588">
    <property type="entry name" value="DNA_ligase_A"/>
    <property type="match status" value="1"/>
</dbReference>
<evidence type="ECO:0000256" key="6">
    <source>
        <dbReference type="ARBA" id="ARBA00022723"/>
    </source>
</evidence>
<dbReference type="CDD" id="cd00114">
    <property type="entry name" value="LIGANc"/>
    <property type="match status" value="1"/>
</dbReference>
<comment type="function">
    <text evidence="1 14">DNA ligase that catalyzes the formation of phosphodiester linkages between 5'-phosphoryl and 3'-hydroxyl groups in double-stranded DNA using NAD as a coenzyme and as the energy source for the reaction. It is essential for DNA replication and repair of damaged DNA.</text>
</comment>
<dbReference type="Gene3D" id="1.10.150.20">
    <property type="entry name" value="5' to 3' exonuclease, C-terminal subdomain"/>
    <property type="match status" value="2"/>
</dbReference>
<evidence type="ECO:0000259" key="16">
    <source>
        <dbReference type="PROSITE" id="PS50172"/>
    </source>
</evidence>
<dbReference type="InterPro" id="IPR004149">
    <property type="entry name" value="Znf_DNAligase_C4"/>
</dbReference>
<feature type="active site" description="N6-AMP-lysine intermediate" evidence="14">
    <location>
        <position position="133"/>
    </location>
</feature>
<evidence type="ECO:0000256" key="8">
    <source>
        <dbReference type="ARBA" id="ARBA00022833"/>
    </source>
</evidence>
<dbReference type="FunFam" id="2.40.50.140:FF:000012">
    <property type="entry name" value="DNA ligase"/>
    <property type="match status" value="1"/>
</dbReference>
<dbReference type="Pfam" id="PF00533">
    <property type="entry name" value="BRCT"/>
    <property type="match status" value="1"/>
</dbReference>
<evidence type="ECO:0000313" key="17">
    <source>
        <dbReference type="EMBL" id="SCB95595.1"/>
    </source>
</evidence>
<dbReference type="SUPFAM" id="SSF56091">
    <property type="entry name" value="DNA ligase/mRNA capping enzyme, catalytic domain"/>
    <property type="match status" value="1"/>
</dbReference>
<keyword evidence="18" id="KW-1185">Reference proteome</keyword>
<dbReference type="EC" id="6.5.1.2" evidence="2 14"/>
<sequence>MSLSNKAENSTNLSESIKDIAKQLISLRNLIRHHEYCYYVLDTPEIPDAEYDKLIKQLQTLEQQYPDLITPDSPTQRVGGVPLAQFASIKHKIPMLSLDNVFDEASFIAFNKRIKDRLHLSDTEKVEYCCELKLDGLAVSLLYENGHFIQAATRGDGTTGEDITANVRTIKTIPLTLRGDNIPTRLEVRGEVFITHKGFEKLNADAQKHNEKIFANPRNAAAGSLRQLDPKITAKRPLTFFCYGVGIVEGATLANTHYDRLMQFKAWGLPVSDKVQKQLGAQAALAYFNKIGEQRMSLGFDIDGVVIKVNSIEQQNELGFVARAPRWATAFKFPAQEQITQLNKVDFQVGRTGAITPVARLEPVSVAGVIVSNATLHNIDEIARLGVREGDYVTIRRAGDVIPKIVAVILDKRPKDTKEIIFPTYCPICGSLIVRDEGQAISRCAGGLICPAQRKEALKHFVSRKAMNVEGMGDKVIEQLVDKDYVKTPADLYKLNLPMLCSLDKIGEKSANNLLNALEQSKNTTLSRFIFALGIPNVGEVTAENLVNQLGNLSAIENTSLEQLQMVNDIGVVIAESIIDFFQEPHNRNVIEQLTSNEIGIHWQDVNPQMQPLNTDSPFFGKTIVLTGTLSVLTRDEAKKKLKQFGAKVTGSVSKNTDLVIAGEAAGSKLNKAQELGIKVIDEQEMLNLLAQ</sequence>
<evidence type="ECO:0000256" key="7">
    <source>
        <dbReference type="ARBA" id="ARBA00022763"/>
    </source>
</evidence>
<dbReference type="Gene3D" id="3.30.470.30">
    <property type="entry name" value="DNA ligase/mRNA capping enzyme"/>
    <property type="match status" value="1"/>
</dbReference>
<dbReference type="SUPFAM" id="SSF52113">
    <property type="entry name" value="BRCT domain"/>
    <property type="match status" value="1"/>
</dbReference>
<keyword evidence="11 14" id="KW-0234">DNA repair</keyword>
<evidence type="ECO:0000256" key="5">
    <source>
        <dbReference type="ARBA" id="ARBA00022705"/>
    </source>
</evidence>
<dbReference type="Proteomes" id="UP000199670">
    <property type="component" value="Unassembled WGS sequence"/>
</dbReference>
<feature type="binding site" evidence="14">
    <location>
        <begin position="97"/>
        <end position="98"/>
    </location>
    <ligand>
        <name>NAD(+)</name>
        <dbReference type="ChEBI" id="CHEBI:57540"/>
    </ligand>
</feature>
<feature type="domain" description="BRCT" evidence="16">
    <location>
        <begin position="614"/>
        <end position="692"/>
    </location>
</feature>
<dbReference type="PROSITE" id="PS01055">
    <property type="entry name" value="DNA_LIGASE_N1"/>
    <property type="match status" value="1"/>
</dbReference>
<evidence type="ECO:0000256" key="2">
    <source>
        <dbReference type="ARBA" id="ARBA00012722"/>
    </source>
</evidence>
<evidence type="ECO:0000256" key="9">
    <source>
        <dbReference type="ARBA" id="ARBA00022842"/>
    </source>
</evidence>
<protein>
    <recommendedName>
        <fullName evidence="3 14">DNA ligase</fullName>
        <ecNumber evidence="2 14">6.5.1.2</ecNumber>
    </recommendedName>
    <alternativeName>
        <fullName evidence="14">Polydeoxyribonucleotide synthase [NAD(+)]</fullName>
    </alternativeName>
</protein>
<evidence type="ECO:0000256" key="12">
    <source>
        <dbReference type="ARBA" id="ARBA00034005"/>
    </source>
</evidence>
<dbReference type="FunFam" id="3.30.470.30:FF:000001">
    <property type="entry name" value="DNA ligase"/>
    <property type="match status" value="1"/>
</dbReference>
<dbReference type="GO" id="GO:0005829">
    <property type="term" value="C:cytosol"/>
    <property type="evidence" value="ECO:0007669"/>
    <property type="project" value="TreeGrafter"/>
</dbReference>
<dbReference type="GO" id="GO:0006260">
    <property type="term" value="P:DNA replication"/>
    <property type="evidence" value="ECO:0007669"/>
    <property type="project" value="UniProtKB-KW"/>
</dbReference>
<organism evidence="17 18">
    <name type="scientific">Gilliamella bombicola</name>
    <dbReference type="NCBI Taxonomy" id="1798182"/>
    <lineage>
        <taxon>Bacteria</taxon>
        <taxon>Pseudomonadati</taxon>
        <taxon>Pseudomonadota</taxon>
        <taxon>Gammaproteobacteria</taxon>
        <taxon>Orbales</taxon>
        <taxon>Orbaceae</taxon>
        <taxon>Gilliamella</taxon>
    </lineage>
</organism>
<dbReference type="InterPro" id="IPR003583">
    <property type="entry name" value="Hlx-hairpin-Hlx_DNA-bd_motif"/>
</dbReference>
<gene>
    <name evidence="14" type="primary">ligA</name>
    <name evidence="17" type="ORF">GA0061081_10336</name>
</gene>
<keyword evidence="7 14" id="KW-0227">DNA damage</keyword>
<dbReference type="SMART" id="SM00278">
    <property type="entry name" value="HhH1"/>
    <property type="match status" value="4"/>
</dbReference>
<dbReference type="SUPFAM" id="SSF47781">
    <property type="entry name" value="RuvA domain 2-like"/>
    <property type="match status" value="1"/>
</dbReference>
<evidence type="ECO:0000256" key="13">
    <source>
        <dbReference type="ARBA" id="ARBA00060881"/>
    </source>
</evidence>
<feature type="binding site" evidence="14">
    <location>
        <position position="308"/>
    </location>
    <ligand>
        <name>NAD(+)</name>
        <dbReference type="ChEBI" id="CHEBI:57540"/>
    </ligand>
</feature>
<keyword evidence="8 14" id="KW-0862">Zinc</keyword>
<comment type="catalytic activity">
    <reaction evidence="12 14 15">
        <text>NAD(+) + (deoxyribonucleotide)n-3'-hydroxyl + 5'-phospho-(deoxyribonucleotide)m = (deoxyribonucleotide)n+m + AMP + beta-nicotinamide D-nucleotide.</text>
        <dbReference type="EC" id="6.5.1.2"/>
    </reaction>
</comment>
<dbReference type="Pfam" id="PF03120">
    <property type="entry name" value="OB_DNA_ligase"/>
    <property type="match status" value="1"/>
</dbReference>
<keyword evidence="6 14" id="KW-0479">Metal-binding</keyword>
<keyword evidence="9 14" id="KW-0460">Magnesium</keyword>
<keyword evidence="4 14" id="KW-0436">Ligase</keyword>
<proteinExistence type="inferred from homology"/>
<dbReference type="InterPro" id="IPR004150">
    <property type="entry name" value="NAD_DNA_ligase_OB"/>
</dbReference>
<feature type="binding site" evidence="14">
    <location>
        <position position="154"/>
    </location>
    <ligand>
        <name>NAD(+)</name>
        <dbReference type="ChEBI" id="CHEBI:57540"/>
    </ligand>
</feature>
<dbReference type="Pfam" id="PF01653">
    <property type="entry name" value="DNA_ligase_aden"/>
    <property type="match status" value="1"/>
</dbReference>
<feature type="binding site" evidence="14">
    <location>
        <position position="426"/>
    </location>
    <ligand>
        <name>Zn(2+)</name>
        <dbReference type="ChEBI" id="CHEBI:29105"/>
    </ligand>
</feature>
<dbReference type="PANTHER" id="PTHR23389:SF9">
    <property type="entry name" value="DNA LIGASE"/>
    <property type="match status" value="1"/>
</dbReference>
<dbReference type="PROSITE" id="PS50172">
    <property type="entry name" value="BRCT"/>
    <property type="match status" value="1"/>
</dbReference>
<dbReference type="InterPro" id="IPR041663">
    <property type="entry name" value="DisA/LigA_HHH"/>
</dbReference>
<dbReference type="FunFam" id="1.10.287.610:FF:000002">
    <property type="entry name" value="DNA ligase"/>
    <property type="match status" value="1"/>
</dbReference>
<evidence type="ECO:0000256" key="4">
    <source>
        <dbReference type="ARBA" id="ARBA00022598"/>
    </source>
</evidence>
<dbReference type="InterPro" id="IPR018239">
    <property type="entry name" value="DNA_ligase_AS"/>
</dbReference>
<evidence type="ECO:0000256" key="10">
    <source>
        <dbReference type="ARBA" id="ARBA00023027"/>
    </source>
</evidence>
<feature type="binding site" evidence="14">
    <location>
        <position position="131"/>
    </location>
    <ligand>
        <name>NAD(+)</name>
        <dbReference type="ChEBI" id="CHEBI:57540"/>
    </ligand>
</feature>
<feature type="binding site" evidence="14">
    <location>
        <begin position="48"/>
        <end position="52"/>
    </location>
    <ligand>
        <name>NAD(+)</name>
        <dbReference type="ChEBI" id="CHEBI:57540"/>
    </ligand>
</feature>
<dbReference type="GO" id="GO:0003911">
    <property type="term" value="F:DNA ligase (NAD+) activity"/>
    <property type="evidence" value="ECO:0007669"/>
    <property type="project" value="UniProtKB-UniRule"/>
</dbReference>
<accession>A0A1C4ALX4</accession>
<dbReference type="Gene3D" id="6.20.10.30">
    <property type="match status" value="1"/>
</dbReference>
<dbReference type="InterPro" id="IPR013839">
    <property type="entry name" value="DNAligase_adenylation"/>
</dbReference>
<dbReference type="NCBIfam" id="NF005932">
    <property type="entry name" value="PRK07956.1"/>
    <property type="match status" value="1"/>
</dbReference>
<dbReference type="GO" id="GO:0003677">
    <property type="term" value="F:DNA binding"/>
    <property type="evidence" value="ECO:0007669"/>
    <property type="project" value="InterPro"/>
</dbReference>
<feature type="binding site" evidence="14">
    <location>
        <position position="191"/>
    </location>
    <ligand>
        <name>NAD(+)</name>
        <dbReference type="ChEBI" id="CHEBI:57540"/>
    </ligand>
</feature>
<dbReference type="GO" id="GO:0006281">
    <property type="term" value="P:DNA repair"/>
    <property type="evidence" value="ECO:0007669"/>
    <property type="project" value="UniProtKB-KW"/>
</dbReference>
<dbReference type="InterPro" id="IPR013840">
    <property type="entry name" value="DNAligase_N"/>
</dbReference>
<dbReference type="FunFam" id="1.10.150.20:FF:000006">
    <property type="entry name" value="DNA ligase"/>
    <property type="match status" value="1"/>
</dbReference>
<reference evidence="18" key="1">
    <citation type="submission" date="2016-08" db="EMBL/GenBank/DDBJ databases">
        <authorList>
            <person name="Varghese N."/>
            <person name="Submissions Spin"/>
        </authorList>
    </citation>
    <scope>NUCLEOTIDE SEQUENCE [LARGE SCALE GENOMIC DNA]</scope>
    <source>
        <strain evidence="18">R-53248</strain>
    </source>
</reference>
<dbReference type="PANTHER" id="PTHR23389">
    <property type="entry name" value="CHROMOSOME TRANSMISSION FIDELITY FACTOR 18"/>
    <property type="match status" value="1"/>
</dbReference>
<name>A0A1C4ALX4_9GAMM</name>
<dbReference type="EMBL" id="FMAQ01000003">
    <property type="protein sequence ID" value="SCB95595.1"/>
    <property type="molecule type" value="Genomic_DNA"/>
</dbReference>
<dbReference type="AlphaFoldDB" id="A0A1C4ALX4"/>
<evidence type="ECO:0000313" key="18">
    <source>
        <dbReference type="Proteomes" id="UP000199670"/>
    </source>
</evidence>
<dbReference type="SMART" id="SM00532">
    <property type="entry name" value="LIGANc"/>
    <property type="match status" value="1"/>
</dbReference>
<dbReference type="Gene3D" id="1.10.287.610">
    <property type="entry name" value="Helix hairpin bin"/>
    <property type="match status" value="1"/>
</dbReference>
<dbReference type="NCBIfam" id="TIGR00575">
    <property type="entry name" value="dnlj"/>
    <property type="match status" value="1"/>
</dbReference>
<keyword evidence="5 14" id="KW-0235">DNA replication</keyword>